<evidence type="ECO:0000256" key="1">
    <source>
        <dbReference type="SAM" id="MobiDB-lite"/>
    </source>
</evidence>
<dbReference type="PANTHER" id="PTHR38696:SF1">
    <property type="entry name" value="MEDIATOR OF RNA POLYMERASE II TRANSCRIPTION SUBUNIT 13"/>
    <property type="match status" value="1"/>
</dbReference>
<dbReference type="PANTHER" id="PTHR38696">
    <property type="entry name" value="MEDIATOR OF RNA POLYMERASE II TRANSCRIPTION SUBUNIT 13"/>
    <property type="match status" value="1"/>
</dbReference>
<gene>
    <name evidence="2" type="ORF">F5X68DRAFT_265170</name>
</gene>
<organism evidence="2 3">
    <name type="scientific">Plectosphaerella plurivora</name>
    <dbReference type="NCBI Taxonomy" id="936078"/>
    <lineage>
        <taxon>Eukaryota</taxon>
        <taxon>Fungi</taxon>
        <taxon>Dikarya</taxon>
        <taxon>Ascomycota</taxon>
        <taxon>Pezizomycotina</taxon>
        <taxon>Sordariomycetes</taxon>
        <taxon>Hypocreomycetidae</taxon>
        <taxon>Glomerellales</taxon>
        <taxon>Plectosphaerellaceae</taxon>
        <taxon>Plectosphaerella</taxon>
    </lineage>
</organism>
<dbReference type="OrthoDB" id="58379at2759"/>
<name>A0A9P8V321_9PEZI</name>
<evidence type="ECO:0000313" key="3">
    <source>
        <dbReference type="Proteomes" id="UP000770015"/>
    </source>
</evidence>
<proteinExistence type="predicted"/>
<dbReference type="AlphaFoldDB" id="A0A9P8V321"/>
<feature type="compositionally biased region" description="Low complexity" evidence="1">
    <location>
        <begin position="25"/>
        <end position="43"/>
    </location>
</feature>
<evidence type="ECO:0000313" key="2">
    <source>
        <dbReference type="EMBL" id="KAH6669708.1"/>
    </source>
</evidence>
<keyword evidence="3" id="KW-1185">Reference proteome</keyword>
<reference evidence="2" key="1">
    <citation type="journal article" date="2021" name="Nat. Commun.">
        <title>Genetic determinants of endophytism in the Arabidopsis root mycobiome.</title>
        <authorList>
            <person name="Mesny F."/>
            <person name="Miyauchi S."/>
            <person name="Thiergart T."/>
            <person name="Pickel B."/>
            <person name="Atanasova L."/>
            <person name="Karlsson M."/>
            <person name="Huettel B."/>
            <person name="Barry K.W."/>
            <person name="Haridas S."/>
            <person name="Chen C."/>
            <person name="Bauer D."/>
            <person name="Andreopoulos W."/>
            <person name="Pangilinan J."/>
            <person name="LaButti K."/>
            <person name="Riley R."/>
            <person name="Lipzen A."/>
            <person name="Clum A."/>
            <person name="Drula E."/>
            <person name="Henrissat B."/>
            <person name="Kohler A."/>
            <person name="Grigoriev I.V."/>
            <person name="Martin F.M."/>
            <person name="Hacquard S."/>
        </authorList>
    </citation>
    <scope>NUCLEOTIDE SEQUENCE</scope>
    <source>
        <strain evidence="2">MPI-SDFR-AT-0117</strain>
    </source>
</reference>
<dbReference type="Proteomes" id="UP000770015">
    <property type="component" value="Unassembled WGS sequence"/>
</dbReference>
<accession>A0A9P8V321</accession>
<dbReference type="EMBL" id="JAGSXJ010000031">
    <property type="protein sequence ID" value="KAH6669708.1"/>
    <property type="molecule type" value="Genomic_DNA"/>
</dbReference>
<feature type="region of interest" description="Disordered" evidence="1">
    <location>
        <begin position="1"/>
        <end position="43"/>
    </location>
</feature>
<protein>
    <submittedName>
        <fullName evidence="2">Uncharacterized protein</fullName>
    </submittedName>
</protein>
<comment type="caution">
    <text evidence="2">The sequence shown here is derived from an EMBL/GenBank/DDBJ whole genome shotgun (WGS) entry which is preliminary data.</text>
</comment>
<sequence>MDKIHDTLPAETPAGAPPSFQESQAAAGLASSSSIPSPSIAPGSGSPAFKTEFACISLNKSDRIRLIDFPPPDFTAVQDVVKKTWHEGIARSDGYGSSREIKLNGYPWRADIDGQDASRVLILRILECLFNRGWVMQASIDMIRKESDKDTLVLRWQNPPPPPCDWLCVSFDSSDKLKIVGNPPKALSQALIAMYGSSIQRHEVTPQRLKIKFNGMPWRPNGTDTVTTRKMLLQLIKKLEEFGYTIYSAMDISDSTDKGETDVLIVQREKTWTPGTPIFHR</sequence>